<keyword evidence="3 10" id="KW-0489">Methyltransferase</keyword>
<feature type="domain" description="Post-SET" evidence="9">
    <location>
        <begin position="125"/>
        <end position="141"/>
    </location>
</feature>
<protein>
    <submittedName>
        <fullName evidence="10">Lysine methyltransferase</fullName>
    </submittedName>
</protein>
<proteinExistence type="predicted"/>
<dbReference type="InterPro" id="IPR050973">
    <property type="entry name" value="H3K9_Histone-Lys_N-MTase"/>
</dbReference>
<evidence type="ECO:0000259" key="9">
    <source>
        <dbReference type="PROSITE" id="PS50868"/>
    </source>
</evidence>
<keyword evidence="7" id="KW-0862">Zinc</keyword>
<dbReference type="RefSeq" id="WP_075061657.1">
    <property type="nucleotide sequence ID" value="NZ_LGCL01000015.1"/>
</dbReference>
<evidence type="ECO:0000313" key="10">
    <source>
        <dbReference type="EMBL" id="KPL79043.1"/>
    </source>
</evidence>
<evidence type="ECO:0000256" key="6">
    <source>
        <dbReference type="ARBA" id="ARBA00022723"/>
    </source>
</evidence>
<dbReference type="InterPro" id="IPR003616">
    <property type="entry name" value="Post-SET_dom"/>
</dbReference>
<gene>
    <name evidence="10" type="ORF">ADN00_03915</name>
</gene>
<comment type="subcellular location">
    <subcellularLocation>
        <location evidence="1">Chromosome</location>
    </subcellularLocation>
</comment>
<dbReference type="GO" id="GO:0046872">
    <property type="term" value="F:metal ion binding"/>
    <property type="evidence" value="ECO:0007669"/>
    <property type="project" value="UniProtKB-KW"/>
</dbReference>
<evidence type="ECO:0000256" key="7">
    <source>
        <dbReference type="ARBA" id="ARBA00022833"/>
    </source>
</evidence>
<keyword evidence="5" id="KW-0949">S-adenosyl-L-methionine</keyword>
<dbReference type="SUPFAM" id="SSF82199">
    <property type="entry name" value="SET domain"/>
    <property type="match status" value="1"/>
</dbReference>
<evidence type="ECO:0000313" key="11">
    <source>
        <dbReference type="Proteomes" id="UP000050417"/>
    </source>
</evidence>
<dbReference type="OrthoDB" id="9804945at2"/>
<dbReference type="PROSITE" id="PS50868">
    <property type="entry name" value="POST_SET"/>
    <property type="match status" value="1"/>
</dbReference>
<dbReference type="InterPro" id="IPR001214">
    <property type="entry name" value="SET_dom"/>
</dbReference>
<dbReference type="AlphaFoldDB" id="A0A0P6YAV7"/>
<reference evidence="10 11" key="1">
    <citation type="submission" date="2015-07" db="EMBL/GenBank/DDBJ databases">
        <title>Genome sequence of Ornatilinea apprima DSM 23815.</title>
        <authorList>
            <person name="Hemp J."/>
            <person name="Ward L.M."/>
            <person name="Pace L.A."/>
            <person name="Fischer W.W."/>
        </authorList>
    </citation>
    <scope>NUCLEOTIDE SEQUENCE [LARGE SCALE GENOMIC DNA]</scope>
    <source>
        <strain evidence="10 11">P3M-1</strain>
    </source>
</reference>
<keyword evidence="6" id="KW-0479">Metal-binding</keyword>
<dbReference type="SMART" id="SM00317">
    <property type="entry name" value="SET"/>
    <property type="match status" value="1"/>
</dbReference>
<dbReference type="PROSITE" id="PS50280">
    <property type="entry name" value="SET"/>
    <property type="match status" value="1"/>
</dbReference>
<accession>A0A0P6YAV7</accession>
<keyword evidence="11" id="KW-1185">Reference proteome</keyword>
<evidence type="ECO:0000256" key="3">
    <source>
        <dbReference type="ARBA" id="ARBA00022603"/>
    </source>
</evidence>
<evidence type="ECO:0000256" key="1">
    <source>
        <dbReference type="ARBA" id="ARBA00004286"/>
    </source>
</evidence>
<dbReference type="Pfam" id="PF00856">
    <property type="entry name" value="SET"/>
    <property type="match status" value="1"/>
</dbReference>
<sequence length="172" mass="19757">MESDCHSYLNPKLEVRAFPNKGGYGIFAREAVQAGELVCMWGGSIVTHDQLQTLPEDVVSHSIQVEEFLYQVQPWEHFDPADYFNHCCDPNAGLSSPISLVAIRDIQPDEEVCFDYAMSDSSDYDQFECMCASPRCRKTITGKDWQIPELQERYRGYFSPYLQRRIDKLRAG</sequence>
<organism evidence="10 11">
    <name type="scientific">Ornatilinea apprima</name>
    <dbReference type="NCBI Taxonomy" id="1134406"/>
    <lineage>
        <taxon>Bacteria</taxon>
        <taxon>Bacillati</taxon>
        <taxon>Chloroflexota</taxon>
        <taxon>Anaerolineae</taxon>
        <taxon>Anaerolineales</taxon>
        <taxon>Anaerolineaceae</taxon>
        <taxon>Ornatilinea</taxon>
    </lineage>
</organism>
<dbReference type="GO" id="GO:0008168">
    <property type="term" value="F:methyltransferase activity"/>
    <property type="evidence" value="ECO:0007669"/>
    <property type="project" value="UniProtKB-KW"/>
</dbReference>
<evidence type="ECO:0000259" key="8">
    <source>
        <dbReference type="PROSITE" id="PS50280"/>
    </source>
</evidence>
<dbReference type="PANTHER" id="PTHR46223">
    <property type="entry name" value="HISTONE-LYSINE N-METHYLTRANSFERASE SUV39H"/>
    <property type="match status" value="1"/>
</dbReference>
<dbReference type="EMBL" id="LGCL01000015">
    <property type="protein sequence ID" value="KPL79043.1"/>
    <property type="molecule type" value="Genomic_DNA"/>
</dbReference>
<dbReference type="GO" id="GO:0005694">
    <property type="term" value="C:chromosome"/>
    <property type="evidence" value="ECO:0007669"/>
    <property type="project" value="UniProtKB-SubCell"/>
</dbReference>
<dbReference type="GO" id="GO:0032259">
    <property type="term" value="P:methylation"/>
    <property type="evidence" value="ECO:0007669"/>
    <property type="project" value="UniProtKB-KW"/>
</dbReference>
<feature type="domain" description="SET" evidence="8">
    <location>
        <begin position="11"/>
        <end position="117"/>
    </location>
</feature>
<dbReference type="STRING" id="1134406.ADN00_03915"/>
<comment type="caution">
    <text evidence="10">The sequence shown here is derived from an EMBL/GenBank/DDBJ whole genome shotgun (WGS) entry which is preliminary data.</text>
</comment>
<dbReference type="InterPro" id="IPR046341">
    <property type="entry name" value="SET_dom_sf"/>
</dbReference>
<keyword evidence="4 10" id="KW-0808">Transferase</keyword>
<name>A0A0P6YAV7_9CHLR</name>
<evidence type="ECO:0000256" key="2">
    <source>
        <dbReference type="ARBA" id="ARBA00022454"/>
    </source>
</evidence>
<dbReference type="PANTHER" id="PTHR46223:SF3">
    <property type="entry name" value="HISTONE-LYSINE N-METHYLTRANSFERASE SET-23"/>
    <property type="match status" value="1"/>
</dbReference>
<dbReference type="Proteomes" id="UP000050417">
    <property type="component" value="Unassembled WGS sequence"/>
</dbReference>
<evidence type="ECO:0000256" key="5">
    <source>
        <dbReference type="ARBA" id="ARBA00022691"/>
    </source>
</evidence>
<dbReference type="Gene3D" id="2.170.270.10">
    <property type="entry name" value="SET domain"/>
    <property type="match status" value="1"/>
</dbReference>
<keyword evidence="2" id="KW-0158">Chromosome</keyword>
<evidence type="ECO:0000256" key="4">
    <source>
        <dbReference type="ARBA" id="ARBA00022679"/>
    </source>
</evidence>